<dbReference type="Pfam" id="PF10031">
    <property type="entry name" value="DUF2273"/>
    <property type="match status" value="1"/>
</dbReference>
<name>A0A381Y3C6_9ZZZZ</name>
<dbReference type="AlphaFoldDB" id="A0A381Y3C6"/>
<evidence type="ECO:0000313" key="2">
    <source>
        <dbReference type="EMBL" id="SVA71626.1"/>
    </source>
</evidence>
<feature type="transmembrane region" description="Helical" evidence="1">
    <location>
        <begin position="9"/>
        <end position="40"/>
    </location>
</feature>
<accession>A0A381Y3C6</accession>
<proteinExistence type="predicted"/>
<evidence type="ECO:0008006" key="3">
    <source>
        <dbReference type="Google" id="ProtNLM"/>
    </source>
</evidence>
<keyword evidence="1" id="KW-1133">Transmembrane helix</keyword>
<organism evidence="2">
    <name type="scientific">marine metagenome</name>
    <dbReference type="NCBI Taxonomy" id="408172"/>
    <lineage>
        <taxon>unclassified sequences</taxon>
        <taxon>metagenomes</taxon>
        <taxon>ecological metagenomes</taxon>
    </lineage>
</organism>
<evidence type="ECO:0000256" key="1">
    <source>
        <dbReference type="SAM" id="Phobius"/>
    </source>
</evidence>
<dbReference type="InterPro" id="IPR018730">
    <property type="entry name" value="DUF2273"/>
</dbReference>
<dbReference type="EMBL" id="UINC01017316">
    <property type="protein sequence ID" value="SVA71626.1"/>
    <property type="molecule type" value="Genomic_DNA"/>
</dbReference>
<reference evidence="2" key="1">
    <citation type="submission" date="2018-05" db="EMBL/GenBank/DDBJ databases">
        <authorList>
            <person name="Lanie J.A."/>
            <person name="Ng W.-L."/>
            <person name="Kazmierczak K.M."/>
            <person name="Andrzejewski T.M."/>
            <person name="Davidsen T.M."/>
            <person name="Wayne K.J."/>
            <person name="Tettelin H."/>
            <person name="Glass J.I."/>
            <person name="Rusch D."/>
            <person name="Podicherti R."/>
            <person name="Tsui H.-C.T."/>
            <person name="Winkler M.E."/>
        </authorList>
    </citation>
    <scope>NUCLEOTIDE SEQUENCE</scope>
</reference>
<keyword evidence="1" id="KW-0812">Transmembrane</keyword>
<protein>
    <recommendedName>
        <fullName evidence="3">DUF2273 domain-containing protein</fullName>
    </recommendedName>
</protein>
<sequence>MSHLKMNGLILGAIVGVILVSLGILAALVVSLFAFIGWLIGKYLDGDLPMIDDLLSKFLEFRSKYRD</sequence>
<keyword evidence="1" id="KW-0472">Membrane</keyword>
<gene>
    <name evidence="2" type="ORF">METZ01_LOCUS124480</name>
</gene>